<dbReference type="InterPro" id="IPR050206">
    <property type="entry name" value="FtsK/SpoIIIE/SftA"/>
</dbReference>
<feature type="domain" description="FtsK" evidence="8">
    <location>
        <begin position="374"/>
        <end position="561"/>
    </location>
</feature>
<dbReference type="PANTHER" id="PTHR22683:SF41">
    <property type="entry name" value="DNA TRANSLOCASE FTSK"/>
    <property type="match status" value="1"/>
</dbReference>
<dbReference type="EMBL" id="PFQK01000058">
    <property type="protein sequence ID" value="PJC81643.1"/>
    <property type="molecule type" value="Genomic_DNA"/>
</dbReference>
<dbReference type="AlphaFoldDB" id="A0A2M8GM52"/>
<keyword evidence="2 5" id="KW-0547">Nucleotide-binding</keyword>
<dbReference type="GO" id="GO:0005524">
    <property type="term" value="F:ATP binding"/>
    <property type="evidence" value="ECO:0007669"/>
    <property type="project" value="UniProtKB-UniRule"/>
</dbReference>
<evidence type="ECO:0000313" key="10">
    <source>
        <dbReference type="Proteomes" id="UP000229370"/>
    </source>
</evidence>
<dbReference type="Proteomes" id="UP000229370">
    <property type="component" value="Unassembled WGS sequence"/>
</dbReference>
<accession>A0A2M8GM52</accession>
<dbReference type="Gene3D" id="1.10.10.10">
    <property type="entry name" value="Winged helix-like DNA-binding domain superfamily/Winged helix DNA-binding domain"/>
    <property type="match status" value="1"/>
</dbReference>
<dbReference type="Pfam" id="PF01580">
    <property type="entry name" value="FtsK_SpoIIIE"/>
    <property type="match status" value="1"/>
</dbReference>
<protein>
    <submittedName>
        <fullName evidence="9">DNA translocase FtsK</fullName>
    </submittedName>
</protein>
<evidence type="ECO:0000256" key="2">
    <source>
        <dbReference type="ARBA" id="ARBA00022741"/>
    </source>
</evidence>
<dbReference type="InterPro" id="IPR027417">
    <property type="entry name" value="P-loop_NTPase"/>
</dbReference>
<name>A0A2M8GM52_9BACT</name>
<dbReference type="InterPro" id="IPR036388">
    <property type="entry name" value="WH-like_DNA-bd_sf"/>
</dbReference>
<dbReference type="PANTHER" id="PTHR22683">
    <property type="entry name" value="SPORULATION PROTEIN RELATED"/>
    <property type="match status" value="1"/>
</dbReference>
<dbReference type="PROSITE" id="PS50901">
    <property type="entry name" value="FTSK"/>
    <property type="match status" value="1"/>
</dbReference>
<sequence>MGRRRKLIRLPFFNFKINKQTIYNIVGFFLVGTAMVSSLSFFSFFSSERDGRLLTKINEFITTKFGIFKILVPLLILLVSAHFFSTKKLKFIRPNISVGALMIFISVLGVFQSGEFGQIIFTNLSLDFSTVGAVIILGIIFVIGWVLFLDTSIDLLLIFIFKSIKSALIFVRKFLFREVIDSISGNDKKKRSETKDFILDKKGGGKPLVTAPPSKSQSVSLPQDQLVIKPLTRSSSIWVYPPVSLLSDIDQKEADRGDVKENAATIERTLDSFGIRAKVSEVNYGPAVTQYAIGITMGTKLSRITALSNDLALALAAPTGQVRIEAPIPGRSLVGIEIPNRTPTIVTLKQMLLSPVFANSNDPLLVPLGLDVSGQPQATSIARMPHILIAGATGSGKSVLLNSWISTFMFRTKPEDLRIILVDPKRVELTLYNGIPHLLTEVVVEAQKIISALRWTVSEMENRYKEFSKLKVRNIEGYNAVAGVEKKPYIIFIIDELADLMLFAPGDAEDLITRVAQMARATGIHLLLATQRPSVDVITGLMKANIPCRIAFNVSSMIDSRVIIDMPGAEKLLGKGDMLYLPPDQAKPKRIQGPLISEKEVNQLVRFLKMQVPEVHYTEEITEQEIAIGGRGGTMIIGGEQRDTLFDQAIEIIMQHDKASASLLQRRLSIGYARAARILDQLEAAGYVSPAEGSKPREVIKRPAAPTEETQI</sequence>
<evidence type="ECO:0000256" key="5">
    <source>
        <dbReference type="PROSITE-ProRule" id="PRU00289"/>
    </source>
</evidence>
<keyword evidence="7" id="KW-0472">Membrane</keyword>
<dbReference type="InterPro" id="IPR041027">
    <property type="entry name" value="FtsK_alpha"/>
</dbReference>
<dbReference type="SUPFAM" id="SSF46785">
    <property type="entry name" value="Winged helix' DNA-binding domain"/>
    <property type="match status" value="1"/>
</dbReference>
<keyword evidence="7" id="KW-1133">Transmembrane helix</keyword>
<evidence type="ECO:0000256" key="6">
    <source>
        <dbReference type="SAM" id="MobiDB-lite"/>
    </source>
</evidence>
<keyword evidence="3 5" id="KW-0067">ATP-binding</keyword>
<evidence type="ECO:0000256" key="3">
    <source>
        <dbReference type="ARBA" id="ARBA00022840"/>
    </source>
</evidence>
<comment type="caution">
    <text evidence="9">The sequence shown here is derived from an EMBL/GenBank/DDBJ whole genome shotgun (WGS) entry which is preliminary data.</text>
</comment>
<feature type="transmembrane region" description="Helical" evidence="7">
    <location>
        <begin position="96"/>
        <end position="114"/>
    </location>
</feature>
<evidence type="ECO:0000256" key="1">
    <source>
        <dbReference type="ARBA" id="ARBA00006474"/>
    </source>
</evidence>
<feature type="transmembrane region" description="Helical" evidence="7">
    <location>
        <begin position="155"/>
        <end position="175"/>
    </location>
</feature>
<dbReference type="Gene3D" id="3.40.50.300">
    <property type="entry name" value="P-loop containing nucleotide triphosphate hydrolases"/>
    <property type="match status" value="1"/>
</dbReference>
<feature type="binding site" evidence="5">
    <location>
        <begin position="391"/>
        <end position="398"/>
    </location>
    <ligand>
        <name>ATP</name>
        <dbReference type="ChEBI" id="CHEBI:30616"/>
    </ligand>
</feature>
<feature type="region of interest" description="Disordered" evidence="6">
    <location>
        <begin position="693"/>
        <end position="712"/>
    </location>
</feature>
<feature type="transmembrane region" description="Helical" evidence="7">
    <location>
        <begin position="65"/>
        <end position="84"/>
    </location>
</feature>
<evidence type="ECO:0000256" key="4">
    <source>
        <dbReference type="ARBA" id="ARBA00023125"/>
    </source>
</evidence>
<keyword evidence="7" id="KW-0812">Transmembrane</keyword>
<organism evidence="9 10">
    <name type="scientific">Candidatus Roizmanbacteria bacterium CG_4_8_14_3_um_filter_36_10</name>
    <dbReference type="NCBI Taxonomy" id="1974834"/>
    <lineage>
        <taxon>Bacteria</taxon>
        <taxon>Candidatus Roizmaniibacteriota</taxon>
    </lineage>
</organism>
<dbReference type="GO" id="GO:0003677">
    <property type="term" value="F:DNA binding"/>
    <property type="evidence" value="ECO:0007669"/>
    <property type="project" value="UniProtKB-KW"/>
</dbReference>
<gene>
    <name evidence="9" type="ORF">CO007_03700</name>
</gene>
<keyword evidence="4" id="KW-0238">DNA-binding</keyword>
<feature type="transmembrane region" description="Helical" evidence="7">
    <location>
        <begin position="21"/>
        <end position="45"/>
    </location>
</feature>
<dbReference type="InterPro" id="IPR018541">
    <property type="entry name" value="Ftsk_gamma"/>
</dbReference>
<dbReference type="InterPro" id="IPR036390">
    <property type="entry name" value="WH_DNA-bd_sf"/>
</dbReference>
<proteinExistence type="inferred from homology"/>
<dbReference type="SMART" id="SM00382">
    <property type="entry name" value="AAA"/>
    <property type="match status" value="1"/>
</dbReference>
<dbReference type="CDD" id="cd01127">
    <property type="entry name" value="TrwB_TraG_TraD_VirD4"/>
    <property type="match status" value="1"/>
</dbReference>
<dbReference type="SMART" id="SM00843">
    <property type="entry name" value="Ftsk_gamma"/>
    <property type="match status" value="1"/>
</dbReference>
<dbReference type="Pfam" id="PF09397">
    <property type="entry name" value="FtsK_gamma"/>
    <property type="match status" value="1"/>
</dbReference>
<dbReference type="InterPro" id="IPR002543">
    <property type="entry name" value="FtsK_dom"/>
</dbReference>
<feature type="transmembrane region" description="Helical" evidence="7">
    <location>
        <begin position="126"/>
        <end position="148"/>
    </location>
</feature>
<comment type="similarity">
    <text evidence="1">Belongs to the FtsK/SpoIIIE/SftA family.</text>
</comment>
<dbReference type="Pfam" id="PF17854">
    <property type="entry name" value="FtsK_alpha"/>
    <property type="match status" value="1"/>
</dbReference>
<evidence type="ECO:0000313" key="9">
    <source>
        <dbReference type="EMBL" id="PJC81643.1"/>
    </source>
</evidence>
<evidence type="ECO:0000256" key="7">
    <source>
        <dbReference type="SAM" id="Phobius"/>
    </source>
</evidence>
<dbReference type="Gene3D" id="3.30.980.40">
    <property type="match status" value="1"/>
</dbReference>
<reference evidence="10" key="1">
    <citation type="submission" date="2017-09" db="EMBL/GenBank/DDBJ databases">
        <title>Depth-based differentiation of microbial function through sediment-hosted aquifers and enrichment of novel symbionts in the deep terrestrial subsurface.</title>
        <authorList>
            <person name="Probst A.J."/>
            <person name="Ladd B."/>
            <person name="Jarett J.K."/>
            <person name="Geller-Mcgrath D.E."/>
            <person name="Sieber C.M.K."/>
            <person name="Emerson J.B."/>
            <person name="Anantharaman K."/>
            <person name="Thomas B.C."/>
            <person name="Malmstrom R."/>
            <person name="Stieglmeier M."/>
            <person name="Klingl A."/>
            <person name="Woyke T."/>
            <person name="Ryan C.M."/>
            <person name="Banfield J.F."/>
        </authorList>
    </citation>
    <scope>NUCLEOTIDE SEQUENCE [LARGE SCALE GENOMIC DNA]</scope>
</reference>
<evidence type="ECO:0000259" key="8">
    <source>
        <dbReference type="PROSITE" id="PS50901"/>
    </source>
</evidence>
<dbReference type="InterPro" id="IPR003593">
    <property type="entry name" value="AAA+_ATPase"/>
</dbReference>
<dbReference type="SUPFAM" id="SSF52540">
    <property type="entry name" value="P-loop containing nucleoside triphosphate hydrolases"/>
    <property type="match status" value="1"/>
</dbReference>